<dbReference type="RefSeq" id="WP_010674688.1">
    <property type="nucleotide sequence ID" value="NZ_AP022013.1"/>
</dbReference>
<dbReference type="InterPro" id="IPR011006">
    <property type="entry name" value="CheY-like_superfamily"/>
</dbReference>
<dbReference type="Proteomes" id="UP000887009">
    <property type="component" value="Unassembled WGS sequence"/>
</dbReference>
<sequence>MLTPHNATILIVDDSPENLMVLTELLSPHYRVLAAQSGEKCLRIVSADPKPDLILLDVMMPGMDGYEVLRQLRQSPISSRIPVVLLTALADPQSEEFGLSLGAADYITKPIKPVVVQARVRTQLEAKQARDGLQNQNAALEAEVARRMAENDLIQQVSIRALAHLAEIRDPETGNHILRTQGYVRLLASALADHPRFADTLTPGYIDLLSRSAPLHDIGKVGIPDHILLKPGKLTPEEWQIMRTHAKLGSDAIEEAEQDMEQPLAFLTLAKEIAHWHHEKWDGSGYPDGLQGDAIPLSARLMALADVFDALICARVYKPAMSYDEARALILSGSGHHFDPDVVTAFDRHFDAFVTIAERYQDGSEAVDG</sequence>
<dbReference type="Proteomes" id="UP000737420">
    <property type="component" value="Unassembled WGS sequence"/>
</dbReference>
<keyword evidence="2" id="KW-0175">Coiled coil</keyword>
<dbReference type="CDD" id="cd00077">
    <property type="entry name" value="HDc"/>
    <property type="match status" value="1"/>
</dbReference>
<dbReference type="KEGG" id="acav:VI35_10530"/>
<dbReference type="EMBL" id="JAOCFT010000001">
    <property type="protein sequence ID" value="MDH1898097.1"/>
    <property type="molecule type" value="Genomic_DNA"/>
</dbReference>
<evidence type="ECO:0000313" key="6">
    <source>
        <dbReference type="EMBL" id="GJA54235.1"/>
    </source>
</evidence>
<evidence type="ECO:0000313" key="7">
    <source>
        <dbReference type="EMBL" id="GJB90706.1"/>
    </source>
</evidence>
<dbReference type="PANTHER" id="PTHR45228">
    <property type="entry name" value="CYCLIC DI-GMP PHOSPHODIESTERASE TM_0186-RELATED"/>
    <property type="match status" value="1"/>
</dbReference>
<dbReference type="EMBL" id="BPNI01000039">
    <property type="protein sequence ID" value="GJA41382.1"/>
    <property type="molecule type" value="Genomic_DNA"/>
</dbReference>
<evidence type="ECO:0000259" key="3">
    <source>
        <dbReference type="PROSITE" id="PS50110"/>
    </source>
</evidence>
<evidence type="ECO:0000313" key="10">
    <source>
        <dbReference type="Proteomes" id="UP000887009"/>
    </source>
</evidence>
<dbReference type="PROSITE" id="PS50110">
    <property type="entry name" value="RESPONSE_REGULATORY"/>
    <property type="match status" value="1"/>
</dbReference>
<feature type="coiled-coil region" evidence="2">
    <location>
        <begin position="123"/>
        <end position="150"/>
    </location>
</feature>
<dbReference type="PANTHER" id="PTHR45228:SF5">
    <property type="entry name" value="CYCLIC DI-GMP PHOSPHODIESTERASE VC_1348-RELATED"/>
    <property type="match status" value="1"/>
</dbReference>
<dbReference type="InterPro" id="IPR052020">
    <property type="entry name" value="Cyclic_di-GMP/3'3'-cGAMP_PDE"/>
</dbReference>
<reference evidence="6 9" key="1">
    <citation type="submission" date="2021-07" db="EMBL/GenBank/DDBJ databases">
        <title>Draft genome sequence of carbapenem-resistant Aeromonas spp. in Japan.</title>
        <authorList>
            <person name="Maehana S."/>
            <person name="Suzuki M."/>
            <person name="Kitasato H."/>
        </authorList>
    </citation>
    <scope>NUCLEOTIDE SEQUENCE</scope>
    <source>
        <strain evidence="5">KAM343</strain>
        <strain evidence="6">KAM348</strain>
        <strain evidence="7 9">KAM382</strain>
    </source>
</reference>
<dbReference type="GO" id="GO:0000160">
    <property type="term" value="P:phosphorelay signal transduction system"/>
    <property type="evidence" value="ECO:0007669"/>
    <property type="project" value="InterPro"/>
</dbReference>
<protein>
    <submittedName>
        <fullName evidence="6">Two-component system response regulator</fullName>
    </submittedName>
</protein>
<gene>
    <name evidence="5" type="ORF">KAM343_21780</name>
    <name evidence="6" type="ORF">KAM348_16580</name>
    <name evidence="7" type="ORF">KAM382_07670</name>
    <name evidence="8" type="ORF">N5I07_11040</name>
</gene>
<dbReference type="Pfam" id="PF13487">
    <property type="entry name" value="HD_5"/>
    <property type="match status" value="1"/>
</dbReference>
<dbReference type="SMART" id="SM00471">
    <property type="entry name" value="HDc"/>
    <property type="match status" value="1"/>
</dbReference>
<dbReference type="AlphaFoldDB" id="A0A2X4NGD2"/>
<dbReference type="EMBL" id="BPNL01000015">
    <property type="protein sequence ID" value="GJA54235.1"/>
    <property type="molecule type" value="Genomic_DNA"/>
</dbReference>
<dbReference type="Gene3D" id="3.40.50.2300">
    <property type="match status" value="1"/>
</dbReference>
<dbReference type="EMBL" id="BPOP01000004">
    <property type="protein sequence ID" value="GJB90706.1"/>
    <property type="molecule type" value="Genomic_DNA"/>
</dbReference>
<dbReference type="OrthoDB" id="9802066at2"/>
<keyword evidence="1" id="KW-0597">Phosphoprotein</keyword>
<evidence type="ECO:0000256" key="1">
    <source>
        <dbReference type="PROSITE-ProRule" id="PRU00169"/>
    </source>
</evidence>
<dbReference type="InterPro" id="IPR001789">
    <property type="entry name" value="Sig_transdc_resp-reg_receiver"/>
</dbReference>
<accession>A0A2X4NGD2</accession>
<evidence type="ECO:0000313" key="9">
    <source>
        <dbReference type="Proteomes" id="UP000737420"/>
    </source>
</evidence>
<dbReference type="GO" id="GO:0008081">
    <property type="term" value="F:phosphoric diester hydrolase activity"/>
    <property type="evidence" value="ECO:0007669"/>
    <property type="project" value="UniProtKB-ARBA"/>
</dbReference>
<dbReference type="Proteomes" id="UP000886939">
    <property type="component" value="Unassembled WGS sequence"/>
</dbReference>
<evidence type="ECO:0000313" key="5">
    <source>
        <dbReference type="EMBL" id="GJA41382.1"/>
    </source>
</evidence>
<comment type="caution">
    <text evidence="6">The sequence shown here is derived from an EMBL/GenBank/DDBJ whole genome shotgun (WGS) entry which is preliminary data.</text>
</comment>
<dbReference type="InterPro" id="IPR037522">
    <property type="entry name" value="HD_GYP_dom"/>
</dbReference>
<evidence type="ECO:0000259" key="4">
    <source>
        <dbReference type="PROSITE" id="PS51832"/>
    </source>
</evidence>
<dbReference type="GeneID" id="48822507"/>
<feature type="domain" description="Response regulatory" evidence="3">
    <location>
        <begin position="8"/>
        <end position="124"/>
    </location>
</feature>
<dbReference type="Gene3D" id="1.10.3210.10">
    <property type="entry name" value="Hypothetical protein af1432"/>
    <property type="match status" value="1"/>
</dbReference>
<evidence type="ECO:0000256" key="2">
    <source>
        <dbReference type="SAM" id="Coils"/>
    </source>
</evidence>
<dbReference type="SUPFAM" id="SSF109604">
    <property type="entry name" value="HD-domain/PDEase-like"/>
    <property type="match status" value="1"/>
</dbReference>
<dbReference type="InterPro" id="IPR003607">
    <property type="entry name" value="HD/PDEase_dom"/>
</dbReference>
<evidence type="ECO:0000313" key="8">
    <source>
        <dbReference type="EMBL" id="MDH1898097.1"/>
    </source>
</evidence>
<reference evidence="8" key="2">
    <citation type="submission" date="2022-09" db="EMBL/GenBank/DDBJ databases">
        <title>Intensive care unit water sources are persistently colonized with multi-drug resistant bacteria and are the site of extensive horizontal gene transfer of antibiotic resistance genes.</title>
        <authorList>
            <person name="Diorio-Toth L."/>
        </authorList>
    </citation>
    <scope>NUCLEOTIDE SEQUENCE</scope>
    <source>
        <strain evidence="8">GD03796</strain>
    </source>
</reference>
<name>A0A2X4NGD2_AERCA</name>
<feature type="domain" description="HD-GYP" evidence="4">
    <location>
        <begin position="151"/>
        <end position="362"/>
    </location>
</feature>
<dbReference type="Proteomes" id="UP001160758">
    <property type="component" value="Unassembled WGS sequence"/>
</dbReference>
<dbReference type="PROSITE" id="PS51832">
    <property type="entry name" value="HD_GYP"/>
    <property type="match status" value="1"/>
</dbReference>
<feature type="modified residue" description="4-aspartylphosphate" evidence="1">
    <location>
        <position position="57"/>
    </location>
</feature>
<dbReference type="Pfam" id="PF00072">
    <property type="entry name" value="Response_reg"/>
    <property type="match status" value="1"/>
</dbReference>
<dbReference type="SMART" id="SM00448">
    <property type="entry name" value="REC"/>
    <property type="match status" value="1"/>
</dbReference>
<proteinExistence type="predicted"/>
<organism evidence="6 10">
    <name type="scientific">Aeromonas caviae</name>
    <name type="common">Aeromonas punctata</name>
    <dbReference type="NCBI Taxonomy" id="648"/>
    <lineage>
        <taxon>Bacteria</taxon>
        <taxon>Pseudomonadati</taxon>
        <taxon>Pseudomonadota</taxon>
        <taxon>Gammaproteobacteria</taxon>
        <taxon>Aeromonadales</taxon>
        <taxon>Aeromonadaceae</taxon>
        <taxon>Aeromonas</taxon>
    </lineage>
</organism>
<dbReference type="SUPFAM" id="SSF52172">
    <property type="entry name" value="CheY-like"/>
    <property type="match status" value="1"/>
</dbReference>